<accession>A0A0D6N2H5</accession>
<evidence type="ECO:0000313" key="1">
    <source>
        <dbReference type="EMBL" id="GAN60217.1"/>
    </source>
</evidence>
<reference evidence="1 3" key="1">
    <citation type="submission" date="2012-11" db="EMBL/GenBank/DDBJ databases">
        <title>Whole genome sequence of Acetobacter cibinongensis 4H-1.</title>
        <authorList>
            <person name="Azuma Y."/>
            <person name="Higashiura N."/>
            <person name="Hirakawa H."/>
            <person name="Matsushita K."/>
        </authorList>
    </citation>
    <scope>NUCLEOTIDE SEQUENCE [LARGE SCALE GENOMIC DNA]</scope>
    <source>
        <strain evidence="1 3">4H-1</strain>
    </source>
</reference>
<dbReference type="AlphaFoldDB" id="A0A0D6N2H5"/>
<evidence type="ECO:0000313" key="4">
    <source>
        <dbReference type="Proteomes" id="UP000321891"/>
    </source>
</evidence>
<dbReference type="GO" id="GO:0005524">
    <property type="term" value="F:ATP binding"/>
    <property type="evidence" value="ECO:0007669"/>
    <property type="project" value="UniProtKB-KW"/>
</dbReference>
<gene>
    <name evidence="1" type="ORF">Abci_010_082</name>
    <name evidence="2" type="ORF">ACI01nite_08890</name>
</gene>
<evidence type="ECO:0000313" key="3">
    <source>
        <dbReference type="Proteomes" id="UP000032671"/>
    </source>
</evidence>
<protein>
    <submittedName>
        <fullName evidence="2">ATP-binding protein</fullName>
    </submittedName>
</protein>
<reference evidence="2 4" key="2">
    <citation type="submission" date="2019-07" db="EMBL/GenBank/DDBJ databases">
        <title>Whole genome shotgun sequence of Acetobacter cibinongensis NBRC 16605.</title>
        <authorList>
            <person name="Hosoyama A."/>
            <person name="Uohara A."/>
            <person name="Ohji S."/>
            <person name="Ichikawa N."/>
        </authorList>
    </citation>
    <scope>NUCLEOTIDE SEQUENCE [LARGE SCALE GENOMIC DNA]</scope>
    <source>
        <strain evidence="2 4">NBRC 16605</strain>
    </source>
</reference>
<dbReference type="EMBL" id="BJVU01000002">
    <property type="protein sequence ID" value="GEL58287.1"/>
    <property type="molecule type" value="Genomic_DNA"/>
</dbReference>
<dbReference type="Proteomes" id="UP000032671">
    <property type="component" value="Unassembled WGS sequence"/>
</dbReference>
<keyword evidence="4" id="KW-1185">Reference proteome</keyword>
<keyword evidence="2" id="KW-0547">Nucleotide-binding</keyword>
<dbReference type="EMBL" id="BAMV01000010">
    <property type="protein sequence ID" value="GAN60217.1"/>
    <property type="molecule type" value="Genomic_DNA"/>
</dbReference>
<dbReference type="InterPro" id="IPR027417">
    <property type="entry name" value="P-loop_NTPase"/>
</dbReference>
<comment type="caution">
    <text evidence="1">The sequence shown here is derived from an EMBL/GenBank/DDBJ whole genome shotgun (WGS) entry which is preliminary data.</text>
</comment>
<dbReference type="Proteomes" id="UP000321891">
    <property type="component" value="Unassembled WGS sequence"/>
</dbReference>
<proteinExistence type="predicted"/>
<dbReference type="RefSeq" id="WP_244877598.1">
    <property type="nucleotide sequence ID" value="NZ_BAMV01000010.1"/>
</dbReference>
<dbReference type="SUPFAM" id="SSF52540">
    <property type="entry name" value="P-loop containing nucleoside triphosphate hydrolases"/>
    <property type="match status" value="1"/>
</dbReference>
<dbReference type="Gene3D" id="3.40.50.300">
    <property type="entry name" value="P-loop containing nucleotide triphosphate hydrolases"/>
    <property type="match status" value="1"/>
</dbReference>
<dbReference type="STRING" id="1231339.Abci_010_082"/>
<sequence>MPESNVPPLAQQPQSAPHYTALSGRKTPVIALVGSDGSGKTTVGTALFAWMSAQQPTRFCHLGKQTGSWGRAIARIPFVGPKVDKRIVHKASNTRREKGAGTLTALVIFALSMRRLVRFLRMRRLHREGYSILTDRFPQASVPGPMDGPGLVARNPKNGVVKALTYGEQKIYEWMAKFRPDVVLRLNVDLETALARKPDHRPEALRQKVSDVPRLTFNGAPVVELDATQPLETVLATARTHVSAVMAAYGRSCH</sequence>
<organism evidence="1 3">
    <name type="scientific">Acetobacter cibinongensis</name>
    <dbReference type="NCBI Taxonomy" id="146475"/>
    <lineage>
        <taxon>Bacteria</taxon>
        <taxon>Pseudomonadati</taxon>
        <taxon>Pseudomonadota</taxon>
        <taxon>Alphaproteobacteria</taxon>
        <taxon>Acetobacterales</taxon>
        <taxon>Acetobacteraceae</taxon>
        <taxon>Acetobacter</taxon>
    </lineage>
</organism>
<evidence type="ECO:0000313" key="2">
    <source>
        <dbReference type="EMBL" id="GEL58287.1"/>
    </source>
</evidence>
<accession>A0A6N3SND9</accession>
<keyword evidence="2" id="KW-0067">ATP-binding</keyword>
<name>A0A0D6N2H5_9PROT</name>